<reference evidence="3 4" key="1">
    <citation type="journal article" date="2020" name="bioRxiv">
        <title>Metabolic contributions of an alphaproteobacterial endosymbiont in the apicomplexan Cardiosporidium cionae.</title>
        <authorList>
            <person name="Hunter E.S."/>
            <person name="Paight C.J."/>
            <person name="Lane C.E."/>
        </authorList>
    </citation>
    <scope>NUCLEOTIDE SEQUENCE [LARGE SCALE GENOMIC DNA]</scope>
    <source>
        <strain evidence="3">ESH_2018</strain>
    </source>
</reference>
<dbReference type="PANTHER" id="PTHR22904:SF523">
    <property type="entry name" value="STRESS-INDUCED-PHOSPHOPROTEIN 1"/>
    <property type="match status" value="1"/>
</dbReference>
<dbReference type="Gene3D" id="3.40.50.150">
    <property type="entry name" value="Vaccinia Virus protein VP39"/>
    <property type="match status" value="1"/>
</dbReference>
<accession>A0ABQ7J4R3</accession>
<gene>
    <name evidence="3" type="ORF">IE077_002117</name>
</gene>
<evidence type="ECO:0000313" key="4">
    <source>
        <dbReference type="Proteomes" id="UP000823046"/>
    </source>
</evidence>
<evidence type="ECO:0000256" key="2">
    <source>
        <dbReference type="ARBA" id="ARBA00022803"/>
    </source>
</evidence>
<dbReference type="SMART" id="SM00028">
    <property type="entry name" value="TPR"/>
    <property type="match status" value="3"/>
</dbReference>
<evidence type="ECO:0000313" key="3">
    <source>
        <dbReference type="EMBL" id="KAF8818369.1"/>
    </source>
</evidence>
<name>A0ABQ7J4R3_9APIC</name>
<comment type="caution">
    <text evidence="3">The sequence shown here is derived from an EMBL/GenBank/DDBJ whole genome shotgun (WGS) entry which is preliminary data.</text>
</comment>
<dbReference type="EMBL" id="JADAQX010001084">
    <property type="protein sequence ID" value="KAF8818369.1"/>
    <property type="molecule type" value="Genomic_DNA"/>
</dbReference>
<keyword evidence="2" id="KW-0802">TPR repeat</keyword>
<dbReference type="InterPro" id="IPR019734">
    <property type="entry name" value="TPR_rpt"/>
</dbReference>
<evidence type="ECO:0000256" key="1">
    <source>
        <dbReference type="ARBA" id="ARBA00022737"/>
    </source>
</evidence>
<dbReference type="InterPro" id="IPR029063">
    <property type="entry name" value="SAM-dependent_MTases_sf"/>
</dbReference>
<organism evidence="3 4">
    <name type="scientific">Cardiosporidium cionae</name>
    <dbReference type="NCBI Taxonomy" id="476202"/>
    <lineage>
        <taxon>Eukaryota</taxon>
        <taxon>Sar</taxon>
        <taxon>Alveolata</taxon>
        <taxon>Apicomplexa</taxon>
        <taxon>Aconoidasida</taxon>
        <taxon>Nephromycida</taxon>
        <taxon>Cardiosporidium</taxon>
    </lineage>
</organism>
<keyword evidence="4" id="KW-1185">Reference proteome</keyword>
<feature type="non-terminal residue" evidence="3">
    <location>
        <position position="598"/>
    </location>
</feature>
<dbReference type="Proteomes" id="UP000823046">
    <property type="component" value="Unassembled WGS sequence"/>
</dbReference>
<sequence length="598" mass="67184">MYAMSSHNVSSDAFLKKAVAELNTNGTSDSLQSLLSSMDFPTLKYALTHAREVGNKAFHEKRYEEAIEYYTQVLAGRNFSGEHMELQHQMVSTLSNRSACFLALKDYARALQDAKECIQLDASWSKSWYRAARTLFEMQCYEDAEKVFRASLKYSQSTNSSQINVWIEKSSNLAQKTKLIQRSIVDYNRFDHIGEEEAAEDSSAITDVQPYVEFSDEVSLEKRKSLEQMLLGKGGSANTTTDMQPFTSLPYFNPESLFQEWPEISSTLIKDAAIKKKKKEENEAILGICNYLQLKSEASAAKRAYEQLETSLPQKWANGLKRRLLFHFDRKSARKEENSPNSAASFSLQDFHILFLGTGSGLPLIIAAQTLKTLSEEAEEVPTLVSSLKTINLKPSLDPIPPTIEGESTVQNTVISSLSQSSSSSFTSSFLITACTDLPSGATLATLRLLTTVNAVNDSIYILPKRIESLTSASTSLNSYENSLKDLPKPASMLVLDPILFDEGIIGKRLLHSVRYARQNVCHPLPIVFPNRMIVYIQGYSIQFPKDSLFDFSSMDEFRWSPYFDVIDLRSEANFTVLTEPKAVFEFQFDGPLEDLEK</sequence>
<proteinExistence type="predicted"/>
<dbReference type="Gene3D" id="1.25.40.10">
    <property type="entry name" value="Tetratricopeptide repeat domain"/>
    <property type="match status" value="1"/>
</dbReference>
<dbReference type="PANTHER" id="PTHR22904">
    <property type="entry name" value="TPR REPEAT CONTAINING PROTEIN"/>
    <property type="match status" value="1"/>
</dbReference>
<keyword evidence="1" id="KW-0677">Repeat</keyword>
<dbReference type="SUPFAM" id="SSF48452">
    <property type="entry name" value="TPR-like"/>
    <property type="match status" value="1"/>
</dbReference>
<protein>
    <submittedName>
        <fullName evidence="3">Tetratricopeptide repeat-containing protein</fullName>
    </submittedName>
</protein>
<dbReference type="InterPro" id="IPR011990">
    <property type="entry name" value="TPR-like_helical_dom_sf"/>
</dbReference>